<dbReference type="EMBL" id="AZEU01000144">
    <property type="protein sequence ID" value="KRL44754.1"/>
    <property type="molecule type" value="Genomic_DNA"/>
</dbReference>
<accession>A0A0R1QRR6</accession>
<evidence type="ECO:0000313" key="11">
    <source>
        <dbReference type="Proteomes" id="UP000051790"/>
    </source>
</evidence>
<dbReference type="GO" id="GO:0032196">
    <property type="term" value="P:transposition"/>
    <property type="evidence" value="ECO:0007669"/>
    <property type="project" value="UniProtKB-KW"/>
</dbReference>
<reference evidence="10 11" key="1">
    <citation type="journal article" date="2015" name="Genome Announc.">
        <title>Expanding the biotechnology potential of lactobacilli through comparative genomics of 213 strains and associated genera.</title>
        <authorList>
            <person name="Sun Z."/>
            <person name="Harris H.M."/>
            <person name="McCann A."/>
            <person name="Guo C."/>
            <person name="Argimon S."/>
            <person name="Zhang W."/>
            <person name="Yang X."/>
            <person name="Jeffery I.B."/>
            <person name="Cooney J.C."/>
            <person name="Kagawa T.F."/>
            <person name="Liu W."/>
            <person name="Song Y."/>
            <person name="Salvetti E."/>
            <person name="Wrobel A."/>
            <person name="Rasinkangas P."/>
            <person name="Parkhill J."/>
            <person name="Rea M.C."/>
            <person name="O'Sullivan O."/>
            <person name="Ritari J."/>
            <person name="Douillard F.P."/>
            <person name="Paul Ross R."/>
            <person name="Yang R."/>
            <person name="Briner A.E."/>
            <person name="Felis G.E."/>
            <person name="de Vos W.M."/>
            <person name="Barrangou R."/>
            <person name="Klaenhammer T.R."/>
            <person name="Caufield P.W."/>
            <person name="Cui Y."/>
            <person name="Zhang H."/>
            <person name="O'Toole P.W."/>
        </authorList>
    </citation>
    <scope>NUCLEOTIDE SEQUENCE [LARGE SCALE GENOMIC DNA]</scope>
    <source>
        <strain evidence="10 11">DSM 13343</strain>
    </source>
</reference>
<dbReference type="AlphaFoldDB" id="A0A0R1QRR6"/>
<feature type="domain" description="Transposase putative helix-turn-helix" evidence="9">
    <location>
        <begin position="23"/>
        <end position="63"/>
    </location>
</feature>
<evidence type="ECO:0000256" key="4">
    <source>
        <dbReference type="ARBA" id="ARBA00022833"/>
    </source>
</evidence>
<gene>
    <name evidence="10" type="ORF">FD01_GL000994</name>
</gene>
<evidence type="ECO:0000256" key="6">
    <source>
        <dbReference type="ARBA" id="ARBA00023172"/>
    </source>
</evidence>
<comment type="similarity">
    <text evidence="1">In the C-terminal section; belongs to the transposase 35 family.</text>
</comment>
<sequence length="414" mass="47885">MSIFSSAGSIHAYYPEVVNTMPIKTHKVRIYPNAQMRQVLDAGFGYARYCYNQGLELWNVMYESFVLTGNLKFKPNGNKIRDILVNEKEDWQFSFSARILQTAILNLKKAWQNFFNPNMIHSKRPTFKSKRHKRQSFTTDRAKVVNSKYLKLDKPLGQNYDLIKMAEPLRFTGDIKTATITKRGERYFASIAVQVADQPVPQFVESFDIQAVDMNIGHFNANAMSLTTITTRILHLHSKIKHYNRQLARKRKVNPRNYWSHQYAKTKCRLNKAYLDIVNLQQDMLQKFTHSLLADCQTICVEDLNVNAMKMNKKLAKNLHRGLFGRARRIIEYHANWNHQLFIKADRFYPSTQHCSLCGFIKTREATGGKQTLSGDSINQKHQLYHCFNCGANLDRDKNAVDNLIAYAAGLTAE</sequence>
<dbReference type="NCBIfam" id="NF040570">
    <property type="entry name" value="guided_TnpB"/>
    <property type="match status" value="1"/>
</dbReference>
<proteinExistence type="inferred from homology"/>
<evidence type="ECO:0000259" key="8">
    <source>
        <dbReference type="Pfam" id="PF07282"/>
    </source>
</evidence>
<feature type="domain" description="Probable transposase IS891/IS1136/IS1341" evidence="7">
    <location>
        <begin position="211"/>
        <end position="311"/>
    </location>
</feature>
<dbReference type="InterPro" id="IPR001959">
    <property type="entry name" value="Transposase"/>
</dbReference>
<dbReference type="Proteomes" id="UP000051790">
    <property type="component" value="Unassembled WGS sequence"/>
</dbReference>
<dbReference type="GO" id="GO:0006310">
    <property type="term" value="P:DNA recombination"/>
    <property type="evidence" value="ECO:0007669"/>
    <property type="project" value="UniProtKB-KW"/>
</dbReference>
<comment type="caution">
    <text evidence="10">The sequence shown here is derived from an EMBL/GenBank/DDBJ whole genome shotgun (WGS) entry which is preliminary data.</text>
</comment>
<keyword evidence="4" id="KW-0862">Zinc</keyword>
<organism evidence="10 11">
    <name type="scientific">Lacticaseibacillus manihotivorans DSM 13343 = JCM 12514</name>
    <dbReference type="NCBI Taxonomy" id="1423769"/>
    <lineage>
        <taxon>Bacteria</taxon>
        <taxon>Bacillati</taxon>
        <taxon>Bacillota</taxon>
        <taxon>Bacilli</taxon>
        <taxon>Lactobacillales</taxon>
        <taxon>Lactobacillaceae</taxon>
        <taxon>Lacticaseibacillus</taxon>
    </lineage>
</organism>
<dbReference type="GO" id="GO:0003677">
    <property type="term" value="F:DNA binding"/>
    <property type="evidence" value="ECO:0007669"/>
    <property type="project" value="UniProtKB-KW"/>
</dbReference>
<feature type="domain" description="Cas12f1-like TNB" evidence="8">
    <location>
        <begin position="324"/>
        <end position="403"/>
    </location>
</feature>
<evidence type="ECO:0000256" key="2">
    <source>
        <dbReference type="ARBA" id="ARBA00022578"/>
    </source>
</evidence>
<keyword evidence="5" id="KW-0238">DNA-binding</keyword>
<dbReference type="Pfam" id="PF12323">
    <property type="entry name" value="HTH_OrfB_IS605"/>
    <property type="match status" value="1"/>
</dbReference>
<keyword evidence="3" id="KW-0479">Metal-binding</keyword>
<keyword evidence="6" id="KW-0233">DNA recombination</keyword>
<dbReference type="Pfam" id="PF07282">
    <property type="entry name" value="Cas12f1-like_TNB"/>
    <property type="match status" value="1"/>
</dbReference>
<evidence type="ECO:0000256" key="3">
    <source>
        <dbReference type="ARBA" id="ARBA00022723"/>
    </source>
</evidence>
<keyword evidence="11" id="KW-1185">Reference proteome</keyword>
<name>A0A0R1QRR6_9LACO</name>
<evidence type="ECO:0000313" key="10">
    <source>
        <dbReference type="EMBL" id="KRL44754.1"/>
    </source>
</evidence>
<dbReference type="InterPro" id="IPR021027">
    <property type="entry name" value="Transposase_put_HTH"/>
</dbReference>
<evidence type="ECO:0000256" key="5">
    <source>
        <dbReference type="ARBA" id="ARBA00023125"/>
    </source>
</evidence>
<evidence type="ECO:0000259" key="9">
    <source>
        <dbReference type="Pfam" id="PF12323"/>
    </source>
</evidence>
<protein>
    <submittedName>
        <fullName evidence="10">Transposase, IS605 family protein</fullName>
    </submittedName>
</protein>
<dbReference type="PATRIC" id="fig|1423769.4.peg.1073"/>
<dbReference type="Pfam" id="PF01385">
    <property type="entry name" value="OrfB_IS605"/>
    <property type="match status" value="1"/>
</dbReference>
<dbReference type="GO" id="GO:0046872">
    <property type="term" value="F:metal ion binding"/>
    <property type="evidence" value="ECO:0007669"/>
    <property type="project" value="UniProtKB-KW"/>
</dbReference>
<evidence type="ECO:0000256" key="1">
    <source>
        <dbReference type="ARBA" id="ARBA00008761"/>
    </source>
</evidence>
<evidence type="ECO:0000259" key="7">
    <source>
        <dbReference type="Pfam" id="PF01385"/>
    </source>
</evidence>
<dbReference type="InterPro" id="IPR010095">
    <property type="entry name" value="Cas12f1-like_TNB"/>
</dbReference>
<keyword evidence="2" id="KW-0815">Transposition</keyword>